<reference evidence="2" key="2">
    <citation type="submission" date="2023-05" db="EMBL/GenBank/DDBJ databases">
        <authorList>
            <consortium name="Lawrence Berkeley National Laboratory"/>
            <person name="Steindorff A."/>
            <person name="Hensen N."/>
            <person name="Bonometti L."/>
            <person name="Westerberg I."/>
            <person name="Brannstrom I.O."/>
            <person name="Guillou S."/>
            <person name="Cros-Aarteil S."/>
            <person name="Calhoun S."/>
            <person name="Haridas S."/>
            <person name="Kuo A."/>
            <person name="Mondo S."/>
            <person name="Pangilinan J."/>
            <person name="Riley R."/>
            <person name="Labutti K."/>
            <person name="Andreopoulos B."/>
            <person name="Lipzen A."/>
            <person name="Chen C."/>
            <person name="Yanf M."/>
            <person name="Daum C."/>
            <person name="Ng V."/>
            <person name="Clum A."/>
            <person name="Ohm R."/>
            <person name="Martin F."/>
            <person name="Silar P."/>
            <person name="Natvig D."/>
            <person name="Lalanne C."/>
            <person name="Gautier V."/>
            <person name="Ament-Velasquez S.L."/>
            <person name="Kruys A."/>
            <person name="Hutchinson M.I."/>
            <person name="Powell A.J."/>
            <person name="Barry K."/>
            <person name="Miller A.N."/>
            <person name="Grigoriev I.V."/>
            <person name="Debuchy R."/>
            <person name="Gladieux P."/>
            <person name="Thoren M.H."/>
            <person name="Johannesson H."/>
        </authorList>
    </citation>
    <scope>NUCLEOTIDE SEQUENCE</scope>
    <source>
        <strain evidence="2">PSN309</strain>
    </source>
</reference>
<evidence type="ECO:0000259" key="1">
    <source>
        <dbReference type="Pfam" id="PF06985"/>
    </source>
</evidence>
<dbReference type="PANTHER" id="PTHR33112:SF16">
    <property type="entry name" value="HETEROKARYON INCOMPATIBILITY DOMAIN-CONTAINING PROTEIN"/>
    <property type="match status" value="1"/>
</dbReference>
<proteinExistence type="predicted"/>
<keyword evidence="3" id="KW-1185">Reference proteome</keyword>
<sequence length="543" mass="61081">MLQTPFTITESRLIRQWLDGCIGDHPQCHSHNQSPTLPTRVIDVGSETMEPFLHVSSGENAPFVALSHCWGDPKNRPMITTMATLDTHTKCIPLATFPPTFRDAILVTRMLGVRYIWVDSLCIIQDSTEDWELESAAMTAIYHDAILTISADAAPDSTHGLFGPVGSRKFPDNIPVQLDEDGNGSVFVRERPWHPIHASEMFHTSKLQKEGPLFNRAWVLQEWLLSRRIARFASGELFWECNAAICCECQVQTQALSGDSHQLSQLPWALRPYSKAHFFSLQGNGNKEPKLLWPVVVEEFTLRNITKVEDRLPAVSGLAASMTKDPGLYLCGHWRSELPGSLLWQRSTETLSEEPSRRISPDYAPTWSWASITGIVVCGPSNTTQQSRWMVSESMLTCTVVEAKMTLATTNPFGPAASGHLKIKGFFGVLPVDWITRYCTLASQHLELLGKDKISLGSGDIITDTNDKLPVFDRSMKVYYLVIGESRVSDDPEALNGLLLTEKSNDIHRTFERVATFCLWRWRPRWQVEPFLSRTFVHTVTIV</sequence>
<dbReference type="AlphaFoldDB" id="A0AAN6WKS3"/>
<feature type="domain" description="Heterokaryon incompatibility" evidence="1">
    <location>
        <begin position="63"/>
        <end position="222"/>
    </location>
</feature>
<organism evidence="2 3">
    <name type="scientific">Podospora australis</name>
    <dbReference type="NCBI Taxonomy" id="1536484"/>
    <lineage>
        <taxon>Eukaryota</taxon>
        <taxon>Fungi</taxon>
        <taxon>Dikarya</taxon>
        <taxon>Ascomycota</taxon>
        <taxon>Pezizomycotina</taxon>
        <taxon>Sordariomycetes</taxon>
        <taxon>Sordariomycetidae</taxon>
        <taxon>Sordariales</taxon>
        <taxon>Podosporaceae</taxon>
        <taxon>Podospora</taxon>
    </lineage>
</organism>
<dbReference type="Pfam" id="PF06985">
    <property type="entry name" value="HET"/>
    <property type="match status" value="1"/>
</dbReference>
<dbReference type="EMBL" id="MU864570">
    <property type="protein sequence ID" value="KAK4183170.1"/>
    <property type="molecule type" value="Genomic_DNA"/>
</dbReference>
<reference evidence="2" key="1">
    <citation type="journal article" date="2023" name="Mol. Phylogenet. Evol.">
        <title>Genome-scale phylogeny and comparative genomics of the fungal order Sordariales.</title>
        <authorList>
            <person name="Hensen N."/>
            <person name="Bonometti L."/>
            <person name="Westerberg I."/>
            <person name="Brannstrom I.O."/>
            <person name="Guillou S."/>
            <person name="Cros-Aarteil S."/>
            <person name="Calhoun S."/>
            <person name="Haridas S."/>
            <person name="Kuo A."/>
            <person name="Mondo S."/>
            <person name="Pangilinan J."/>
            <person name="Riley R."/>
            <person name="LaButti K."/>
            <person name="Andreopoulos B."/>
            <person name="Lipzen A."/>
            <person name="Chen C."/>
            <person name="Yan M."/>
            <person name="Daum C."/>
            <person name="Ng V."/>
            <person name="Clum A."/>
            <person name="Steindorff A."/>
            <person name="Ohm R.A."/>
            <person name="Martin F."/>
            <person name="Silar P."/>
            <person name="Natvig D.O."/>
            <person name="Lalanne C."/>
            <person name="Gautier V."/>
            <person name="Ament-Velasquez S.L."/>
            <person name="Kruys A."/>
            <person name="Hutchinson M.I."/>
            <person name="Powell A.J."/>
            <person name="Barry K."/>
            <person name="Miller A.N."/>
            <person name="Grigoriev I.V."/>
            <person name="Debuchy R."/>
            <person name="Gladieux P."/>
            <person name="Hiltunen Thoren M."/>
            <person name="Johannesson H."/>
        </authorList>
    </citation>
    <scope>NUCLEOTIDE SEQUENCE</scope>
    <source>
        <strain evidence="2">PSN309</strain>
    </source>
</reference>
<name>A0AAN6WKS3_9PEZI</name>
<evidence type="ECO:0000313" key="2">
    <source>
        <dbReference type="EMBL" id="KAK4183170.1"/>
    </source>
</evidence>
<dbReference type="PANTHER" id="PTHR33112">
    <property type="entry name" value="DOMAIN PROTEIN, PUTATIVE-RELATED"/>
    <property type="match status" value="1"/>
</dbReference>
<protein>
    <submittedName>
        <fullName evidence="2">Heterokaryon incompatibility protein-domain-containing protein</fullName>
    </submittedName>
</protein>
<dbReference type="InterPro" id="IPR010730">
    <property type="entry name" value="HET"/>
</dbReference>
<comment type="caution">
    <text evidence="2">The sequence shown here is derived from an EMBL/GenBank/DDBJ whole genome shotgun (WGS) entry which is preliminary data.</text>
</comment>
<evidence type="ECO:0000313" key="3">
    <source>
        <dbReference type="Proteomes" id="UP001302126"/>
    </source>
</evidence>
<gene>
    <name evidence="2" type="ORF">QBC35DRAFT_394412</name>
</gene>
<accession>A0AAN6WKS3</accession>
<dbReference type="Proteomes" id="UP001302126">
    <property type="component" value="Unassembled WGS sequence"/>
</dbReference>